<proteinExistence type="predicted"/>
<gene>
    <name evidence="2" type="ORF">ACFQ03_05740</name>
</gene>
<dbReference type="RefSeq" id="WP_379286706.1">
    <property type="nucleotide sequence ID" value="NZ_JBHTIU010000019.1"/>
</dbReference>
<comment type="caution">
    <text evidence="2">The sequence shown here is derived from an EMBL/GenBank/DDBJ whole genome shotgun (WGS) entry which is preliminary data.</text>
</comment>
<keyword evidence="1" id="KW-0812">Transmembrane</keyword>
<dbReference type="Proteomes" id="UP001597120">
    <property type="component" value="Unassembled WGS sequence"/>
</dbReference>
<organism evidence="2 3">
    <name type="scientific">Paenibacillus residui</name>
    <dbReference type="NCBI Taxonomy" id="629724"/>
    <lineage>
        <taxon>Bacteria</taxon>
        <taxon>Bacillati</taxon>
        <taxon>Bacillota</taxon>
        <taxon>Bacilli</taxon>
        <taxon>Bacillales</taxon>
        <taxon>Paenibacillaceae</taxon>
        <taxon>Paenibacillus</taxon>
    </lineage>
</organism>
<accession>A0ABW3D5E0</accession>
<evidence type="ECO:0000313" key="2">
    <source>
        <dbReference type="EMBL" id="MFD0868643.1"/>
    </source>
</evidence>
<keyword evidence="3" id="KW-1185">Reference proteome</keyword>
<name>A0ABW3D5E0_9BACL</name>
<protein>
    <submittedName>
        <fullName evidence="2">Uncharacterized protein</fullName>
    </submittedName>
</protein>
<evidence type="ECO:0000313" key="3">
    <source>
        <dbReference type="Proteomes" id="UP001597120"/>
    </source>
</evidence>
<reference evidence="3" key="1">
    <citation type="journal article" date="2019" name="Int. J. Syst. Evol. Microbiol.">
        <title>The Global Catalogue of Microorganisms (GCM) 10K type strain sequencing project: providing services to taxonomists for standard genome sequencing and annotation.</title>
        <authorList>
            <consortium name="The Broad Institute Genomics Platform"/>
            <consortium name="The Broad Institute Genome Sequencing Center for Infectious Disease"/>
            <person name="Wu L."/>
            <person name="Ma J."/>
        </authorList>
    </citation>
    <scope>NUCLEOTIDE SEQUENCE [LARGE SCALE GENOMIC DNA]</scope>
    <source>
        <strain evidence="3">CCUG 57263</strain>
    </source>
</reference>
<feature type="transmembrane region" description="Helical" evidence="1">
    <location>
        <begin position="12"/>
        <end position="33"/>
    </location>
</feature>
<keyword evidence="1" id="KW-1133">Transmembrane helix</keyword>
<dbReference type="EMBL" id="JBHTIU010000019">
    <property type="protein sequence ID" value="MFD0868643.1"/>
    <property type="molecule type" value="Genomic_DNA"/>
</dbReference>
<sequence>MDDYNTEGPSLLGFLSFIVILSYVIVTVANGGASSEDSLIKESTAKSEAVAPGPPAK</sequence>
<evidence type="ECO:0000256" key="1">
    <source>
        <dbReference type="SAM" id="Phobius"/>
    </source>
</evidence>
<keyword evidence="1" id="KW-0472">Membrane</keyword>